<dbReference type="InterPro" id="IPR017082">
    <property type="entry name" value="Ribosomal_mS29_fun"/>
</dbReference>
<keyword evidence="5" id="KW-0496">Mitochondrion</keyword>
<evidence type="ECO:0000256" key="2">
    <source>
        <dbReference type="ARBA" id="ARBA00009863"/>
    </source>
</evidence>
<dbReference type="InterPro" id="IPR019368">
    <property type="entry name" value="Ribosomal_mS29"/>
</dbReference>
<feature type="compositionally biased region" description="Low complexity" evidence="8">
    <location>
        <begin position="20"/>
        <end position="34"/>
    </location>
</feature>
<proteinExistence type="inferred from homology"/>
<protein>
    <recommendedName>
        <fullName evidence="7">Small ribosomal subunit protein mS29</fullName>
    </recommendedName>
</protein>
<dbReference type="Proteomes" id="UP001329825">
    <property type="component" value="Chromosome 1"/>
</dbReference>
<comment type="similarity">
    <text evidence="2">Belongs to the mitochondrion-specific ribosomal protein mS29 family.</text>
</comment>
<keyword evidence="6" id="KW-0687">Ribonucleoprotein</keyword>
<feature type="compositionally biased region" description="Polar residues" evidence="8">
    <location>
        <begin position="7"/>
        <end position="19"/>
    </location>
</feature>
<dbReference type="PIRSF" id="PIRSF036996">
    <property type="entry name" value="RSM23"/>
    <property type="match status" value="1"/>
</dbReference>
<organism evidence="9 10">
    <name type="scientific">Kwoniella shivajii</name>
    <dbReference type="NCBI Taxonomy" id="564305"/>
    <lineage>
        <taxon>Eukaryota</taxon>
        <taxon>Fungi</taxon>
        <taxon>Dikarya</taxon>
        <taxon>Basidiomycota</taxon>
        <taxon>Agaricomycotina</taxon>
        <taxon>Tremellomycetes</taxon>
        <taxon>Tremellales</taxon>
        <taxon>Cryptococcaceae</taxon>
        <taxon>Kwoniella</taxon>
    </lineage>
</organism>
<dbReference type="Gene3D" id="3.40.50.300">
    <property type="entry name" value="P-loop containing nucleotide triphosphate hydrolases"/>
    <property type="match status" value="1"/>
</dbReference>
<evidence type="ECO:0000313" key="9">
    <source>
        <dbReference type="EMBL" id="WRT63202.1"/>
    </source>
</evidence>
<evidence type="ECO:0000256" key="3">
    <source>
        <dbReference type="ARBA" id="ARBA00022946"/>
    </source>
</evidence>
<keyword evidence="4" id="KW-0689">Ribosomal protein</keyword>
<comment type="subcellular location">
    <subcellularLocation>
        <location evidence="1">Mitochondrion</location>
    </subcellularLocation>
</comment>
<evidence type="ECO:0000256" key="7">
    <source>
        <dbReference type="ARBA" id="ARBA00035140"/>
    </source>
</evidence>
<keyword evidence="10" id="KW-1185">Reference proteome</keyword>
<dbReference type="Pfam" id="PF10236">
    <property type="entry name" value="DAP3"/>
    <property type="match status" value="1"/>
</dbReference>
<evidence type="ECO:0000313" key="10">
    <source>
        <dbReference type="Proteomes" id="UP001329825"/>
    </source>
</evidence>
<dbReference type="EMBL" id="CP141881">
    <property type="protein sequence ID" value="WRT63202.1"/>
    <property type="molecule type" value="Genomic_DNA"/>
</dbReference>
<feature type="region of interest" description="Disordered" evidence="8">
    <location>
        <begin position="1"/>
        <end position="62"/>
    </location>
</feature>
<name>A0ABZ1CN78_9TREE</name>
<evidence type="ECO:0000256" key="5">
    <source>
        <dbReference type="ARBA" id="ARBA00023128"/>
    </source>
</evidence>
<dbReference type="InterPro" id="IPR027417">
    <property type="entry name" value="P-loop_NTPase"/>
</dbReference>
<accession>A0ABZ1CN78</accession>
<dbReference type="RefSeq" id="XP_062787942.1">
    <property type="nucleotide sequence ID" value="XM_062931891.1"/>
</dbReference>
<dbReference type="PANTHER" id="PTHR12810:SF0">
    <property type="entry name" value="SMALL RIBOSOMAL SUBUNIT PROTEIN MS29"/>
    <property type="match status" value="1"/>
</dbReference>
<dbReference type="GeneID" id="87952236"/>
<reference evidence="9 10" key="1">
    <citation type="submission" date="2024-01" db="EMBL/GenBank/DDBJ databases">
        <title>Comparative genomics of Cryptococcus and Kwoniella reveals pathogenesis evolution and contrasting modes of karyotype evolution via chromosome fusion or intercentromeric recombination.</title>
        <authorList>
            <person name="Coelho M.A."/>
            <person name="David-Palma M."/>
            <person name="Shea T."/>
            <person name="Bowers K."/>
            <person name="McGinley-Smith S."/>
            <person name="Mohammad A.W."/>
            <person name="Gnirke A."/>
            <person name="Yurkov A.M."/>
            <person name="Nowrousian M."/>
            <person name="Sun S."/>
            <person name="Cuomo C.A."/>
            <person name="Heitman J."/>
        </authorList>
    </citation>
    <scope>NUCLEOTIDE SEQUENCE [LARGE SCALE GENOMIC DNA]</scope>
    <source>
        <strain evidence="9">CBS 11374</strain>
    </source>
</reference>
<dbReference type="PANTHER" id="PTHR12810">
    <property type="entry name" value="MITOCHONDRIAL 28S RIBOSOMAL PROTEIN S29"/>
    <property type="match status" value="1"/>
</dbReference>
<gene>
    <name evidence="9" type="ORF">IL334_000105</name>
</gene>
<evidence type="ECO:0000256" key="6">
    <source>
        <dbReference type="ARBA" id="ARBA00023274"/>
    </source>
</evidence>
<sequence>MRPIIRFSSTPLSRGISTSAPVLAVAKPKKAAAGAKGGKQGFNQKKKDATTGGSSSSGGGQATISLKFSMAGQPPDLSDFPRLQPGNYRVENVGKATTFPKSTYEKLKSFGLSKKMDKELSANGGPASIVRQATVDLAKKLDSDKNKSSKDARYVLAGERGSGKTMLLLQSVNYALESGWIVIFNPKASEWTNSSSHYIYDPSTKIFNQWQAAQQQLSTLLANNQKKLDSIKLNSDIDLAQGRQVNQGSSLSELVQLGTKDDRVAVKVLDAVMGVLEQQTQFPVVWAIDEAQTLFKTSQYRTPEYTPIEPYHLSSPRLALDFISGRRSFSKGVILTSLSLSDPTNLPSPSLISALSLPSTTPITPYTPLDPYHLSHAAGLQKIDVPFGMITKEASGMFELYARKGFAPSRSDELFLESFSSSNGNPEQLKRALGRVRGALTA</sequence>
<evidence type="ECO:0000256" key="1">
    <source>
        <dbReference type="ARBA" id="ARBA00004173"/>
    </source>
</evidence>
<evidence type="ECO:0000256" key="4">
    <source>
        <dbReference type="ARBA" id="ARBA00022980"/>
    </source>
</evidence>
<keyword evidence="3" id="KW-0809">Transit peptide</keyword>
<evidence type="ECO:0000256" key="8">
    <source>
        <dbReference type="SAM" id="MobiDB-lite"/>
    </source>
</evidence>